<organism evidence="8 9">
    <name type="scientific">Kineosporia succinea</name>
    <dbReference type="NCBI Taxonomy" id="84632"/>
    <lineage>
        <taxon>Bacteria</taxon>
        <taxon>Bacillati</taxon>
        <taxon>Actinomycetota</taxon>
        <taxon>Actinomycetes</taxon>
        <taxon>Kineosporiales</taxon>
        <taxon>Kineosporiaceae</taxon>
        <taxon>Kineosporia</taxon>
    </lineage>
</organism>
<feature type="compositionally biased region" description="Basic and acidic residues" evidence="6">
    <location>
        <begin position="677"/>
        <end position="694"/>
    </location>
</feature>
<dbReference type="PANTHER" id="PTHR30001:SF0">
    <property type="entry name" value="RIBONUCLEASE G"/>
    <property type="match status" value="1"/>
</dbReference>
<dbReference type="PROSITE" id="PS50126">
    <property type="entry name" value="S1"/>
    <property type="match status" value="1"/>
</dbReference>
<dbReference type="Proteomes" id="UP001235712">
    <property type="component" value="Unassembled WGS sequence"/>
</dbReference>
<evidence type="ECO:0000256" key="4">
    <source>
        <dbReference type="ARBA" id="ARBA00022842"/>
    </source>
</evidence>
<feature type="region of interest" description="Disordered" evidence="6">
    <location>
        <begin position="1119"/>
        <end position="1148"/>
    </location>
</feature>
<dbReference type="CDD" id="cd04453">
    <property type="entry name" value="S1_RNase_E"/>
    <property type="match status" value="1"/>
</dbReference>
<evidence type="ECO:0000256" key="3">
    <source>
        <dbReference type="ARBA" id="ARBA00022801"/>
    </source>
</evidence>
<dbReference type="NCBIfam" id="TIGR00757">
    <property type="entry name" value="RNaseEG"/>
    <property type="match status" value="1"/>
</dbReference>
<feature type="compositionally biased region" description="Low complexity" evidence="6">
    <location>
        <begin position="577"/>
        <end position="594"/>
    </location>
</feature>
<feature type="region of interest" description="Disordered" evidence="6">
    <location>
        <begin position="215"/>
        <end position="694"/>
    </location>
</feature>
<dbReference type="EC" id="3.1.26.12" evidence="8"/>
<dbReference type="SUPFAM" id="SSF50249">
    <property type="entry name" value="Nucleic acid-binding proteins"/>
    <property type="match status" value="1"/>
</dbReference>
<keyword evidence="5" id="KW-0694">RNA-binding</keyword>
<evidence type="ECO:0000256" key="1">
    <source>
        <dbReference type="ARBA" id="ARBA00001946"/>
    </source>
</evidence>
<dbReference type="RefSeq" id="WP_307244422.1">
    <property type="nucleotide sequence ID" value="NZ_JAUSQZ010000001.1"/>
</dbReference>
<keyword evidence="9" id="KW-1185">Reference proteome</keyword>
<comment type="cofactor">
    <cofactor evidence="1">
        <name>Mg(2+)</name>
        <dbReference type="ChEBI" id="CHEBI:18420"/>
    </cofactor>
</comment>
<dbReference type="InterPro" id="IPR012340">
    <property type="entry name" value="NA-bd_OB-fold"/>
</dbReference>
<feature type="compositionally biased region" description="Acidic residues" evidence="6">
    <location>
        <begin position="518"/>
        <end position="553"/>
    </location>
</feature>
<feature type="region of interest" description="Disordered" evidence="6">
    <location>
        <begin position="1"/>
        <end position="203"/>
    </location>
</feature>
<dbReference type="PANTHER" id="PTHR30001">
    <property type="entry name" value="RIBONUCLEASE"/>
    <property type="match status" value="1"/>
</dbReference>
<feature type="compositionally biased region" description="Basic and acidic residues" evidence="6">
    <location>
        <begin position="651"/>
        <end position="660"/>
    </location>
</feature>
<evidence type="ECO:0000256" key="2">
    <source>
        <dbReference type="ARBA" id="ARBA00022723"/>
    </source>
</evidence>
<feature type="compositionally biased region" description="Polar residues" evidence="6">
    <location>
        <begin position="382"/>
        <end position="398"/>
    </location>
</feature>
<gene>
    <name evidence="8" type="ORF">J2S57_003598</name>
</gene>
<feature type="compositionally biased region" description="Low complexity" evidence="6">
    <location>
        <begin position="261"/>
        <end position="270"/>
    </location>
</feature>
<feature type="compositionally biased region" description="Basic and acidic residues" evidence="6">
    <location>
        <begin position="1119"/>
        <end position="1129"/>
    </location>
</feature>
<feature type="compositionally biased region" description="Low complexity" evidence="6">
    <location>
        <begin position="44"/>
        <end position="88"/>
    </location>
</feature>
<dbReference type="InterPro" id="IPR003029">
    <property type="entry name" value="S1_domain"/>
</dbReference>
<evidence type="ECO:0000256" key="5">
    <source>
        <dbReference type="ARBA" id="ARBA00022884"/>
    </source>
</evidence>
<feature type="compositionally biased region" description="Basic residues" evidence="6">
    <location>
        <begin position="557"/>
        <end position="571"/>
    </location>
</feature>
<keyword evidence="4" id="KW-0460">Magnesium</keyword>
<feature type="compositionally biased region" description="Polar residues" evidence="6">
    <location>
        <begin position="329"/>
        <end position="347"/>
    </location>
</feature>
<feature type="compositionally biased region" description="Basic residues" evidence="6">
    <location>
        <begin position="138"/>
        <end position="149"/>
    </location>
</feature>
<feature type="domain" description="S1 motif" evidence="7">
    <location>
        <begin position="749"/>
        <end position="826"/>
    </location>
</feature>
<proteinExistence type="predicted"/>
<dbReference type="EMBL" id="JAUSQZ010000001">
    <property type="protein sequence ID" value="MDP9827849.1"/>
    <property type="molecule type" value="Genomic_DNA"/>
</dbReference>
<feature type="compositionally biased region" description="Basic residues" evidence="6">
    <location>
        <begin position="176"/>
        <end position="187"/>
    </location>
</feature>
<feature type="compositionally biased region" description="Low complexity" evidence="6">
    <location>
        <begin position="314"/>
        <end position="328"/>
    </location>
</feature>
<feature type="compositionally biased region" description="Low complexity" evidence="6">
    <location>
        <begin position="661"/>
        <end position="672"/>
    </location>
</feature>
<dbReference type="SMART" id="SM00316">
    <property type="entry name" value="S1"/>
    <property type="match status" value="1"/>
</dbReference>
<comment type="caution">
    <text evidence="8">The sequence shown here is derived from an EMBL/GenBank/DDBJ whole genome shotgun (WGS) entry which is preliminary data.</text>
</comment>
<evidence type="ECO:0000259" key="7">
    <source>
        <dbReference type="PROSITE" id="PS50126"/>
    </source>
</evidence>
<feature type="compositionally biased region" description="Low complexity" evidence="6">
    <location>
        <begin position="166"/>
        <end position="175"/>
    </location>
</feature>
<dbReference type="Gene3D" id="2.40.50.140">
    <property type="entry name" value="Nucleic acid-binding proteins"/>
    <property type="match status" value="1"/>
</dbReference>
<name>A0ABT9P605_9ACTN</name>
<feature type="compositionally biased region" description="Low complexity" evidence="6">
    <location>
        <begin position="348"/>
        <end position="381"/>
    </location>
</feature>
<dbReference type="GO" id="GO:0008995">
    <property type="term" value="F:ribonuclease E activity"/>
    <property type="evidence" value="ECO:0007669"/>
    <property type="project" value="UniProtKB-EC"/>
</dbReference>
<feature type="compositionally biased region" description="Low complexity" evidence="6">
    <location>
        <begin position="218"/>
        <end position="233"/>
    </location>
</feature>
<feature type="compositionally biased region" description="Basic residues" evidence="6">
    <location>
        <begin position="621"/>
        <end position="631"/>
    </location>
</feature>
<dbReference type="InterPro" id="IPR004659">
    <property type="entry name" value="RNase_E/G"/>
</dbReference>
<evidence type="ECO:0000256" key="6">
    <source>
        <dbReference type="SAM" id="MobiDB-lite"/>
    </source>
</evidence>
<keyword evidence="3 8" id="KW-0378">Hydrolase</keyword>
<protein>
    <submittedName>
        <fullName evidence="8">Ribonuclease E</fullName>
        <ecNumber evidence="8">3.1.26.12</ecNumber>
    </submittedName>
</protein>
<reference evidence="8 9" key="1">
    <citation type="submission" date="2023-07" db="EMBL/GenBank/DDBJ databases">
        <title>Sequencing the genomes of 1000 actinobacteria strains.</title>
        <authorList>
            <person name="Klenk H.-P."/>
        </authorList>
    </citation>
    <scope>NUCLEOTIDE SEQUENCE [LARGE SCALE GENOMIC DNA]</scope>
    <source>
        <strain evidence="8 9">DSM 44388</strain>
    </source>
</reference>
<feature type="compositionally biased region" description="Acidic residues" evidence="6">
    <location>
        <begin position="595"/>
        <end position="616"/>
    </location>
</feature>
<keyword evidence="2" id="KW-0479">Metal-binding</keyword>
<evidence type="ECO:0000313" key="9">
    <source>
        <dbReference type="Proteomes" id="UP001235712"/>
    </source>
</evidence>
<sequence length="1148" mass="121192">MASNEETPAATDDAGRGGEAVESPASSGPRHVVPDTAAGAGDQPSSGPTPDPGATTTPVGDLSAAARSETSTEAVPNSAAPQPNSAAEEPNRAAENRTAPVTVASDEPVAVPDAAQSSPGTASADAPVPDPEAPAPTTRRRATRTRTAKKAVASDEAATDTDSEADATSGTAAPVKRVRAPRKRTAAKRVAATEENASPADAETAAVIAAVSGTEVEPAAPAAAGTSADQNADQADDTADALFAEPVAPAKKTTRRRSSRKASAPATRAAEPLEASEAGPQGETDETGIAPAGTESLDTEPLSTEPLDTEQPPARAGRGSRRATAAQGSTRANGATRPDTSASTPDASATGTTAPDVTTTSAGTATDPATTADEPAPAASPVTQPFSAQPETGETTAARSRPRTRVRSAAERAADAAAEEEARANQATEADQADEQVAPTRPAGIMPIFQAPEPAARRSRRAASRPAGPPKPVELTKDEEADEILSAQDAAEEATGLLEGPAADAAENDDATSSAADLTDEELDELDGTEEAEEADEADDDNEDGEEGDEQEEAVTPRRRRRRGGRGRRGRSRGDAAEPAETTADAGEQAAAPEVADEAEEPEESDDESDGGEEAGESTGSRRRRRRRRRGSGGTDGEVTVDDGGTTVVTKVRESRESRRSSGGTSSDDVTSVRGSTRLEAKKQRRREGREAGRRRTILTEAEFLARRESVERTMVVRERDGRTQIGVLEDGVLVEHYVARKTQTSTVGNVYLGRVQNVLPSMEAAFVDIGKGRNAVLYAGEVNWDAAGMDGQPRRIEHALHAGDSVLVQVTKDPIGHKGARLTSQISMPGRYLVYVPDGSMTGISRKLPDTERTRLKKILREVVPDNAGVIVRTAAEGASDEELERDVQRLQAQWEDIHAKVSSANAPAMLYGEPDLAIKVVRDVFNEDFSKLIISGDEAWETLHGYIQHVAPDLVERLQHWDGEKDVFAKYRIDEQLAKGLDRKVWLPSGGSLVIDRTEAMTVIDVNTGKFTGAGGNLEETVTKNNLEAAEEVVHQLRLRDIGGIIVVDFIDMVLESNRDLVLRRLLECLGRDRTRHQVAEVTSLGLVQMTRKRVGQGLLEVFSETCEHCGGRGLIMHDEPVEKKQQENGNGGGGGGRKGRNNHQH</sequence>
<dbReference type="InterPro" id="IPR019307">
    <property type="entry name" value="RNA-bd_AU-1/RNase_E/G"/>
</dbReference>
<accession>A0ABT9P605</accession>
<dbReference type="Pfam" id="PF10150">
    <property type="entry name" value="RNase_E_G"/>
    <property type="match status" value="1"/>
</dbReference>
<evidence type="ECO:0000313" key="8">
    <source>
        <dbReference type="EMBL" id="MDP9827849.1"/>
    </source>
</evidence>